<feature type="region of interest" description="Disordered" evidence="1">
    <location>
        <begin position="1"/>
        <end position="51"/>
    </location>
</feature>
<organism evidence="3">
    <name type="scientific">Candidatus Kentrum sp. UNK</name>
    <dbReference type="NCBI Taxonomy" id="2126344"/>
    <lineage>
        <taxon>Bacteria</taxon>
        <taxon>Pseudomonadati</taxon>
        <taxon>Pseudomonadota</taxon>
        <taxon>Gammaproteobacteria</taxon>
        <taxon>Candidatus Kentrum</taxon>
    </lineage>
</organism>
<name>A0A451B659_9GAMM</name>
<dbReference type="EMBL" id="CAADFZ010000298">
    <property type="protein sequence ID" value="VFK68995.1"/>
    <property type="molecule type" value="Genomic_DNA"/>
</dbReference>
<evidence type="ECO:0000256" key="1">
    <source>
        <dbReference type="SAM" id="MobiDB-lite"/>
    </source>
</evidence>
<evidence type="ECO:0000313" key="3">
    <source>
        <dbReference type="EMBL" id="VFK73769.1"/>
    </source>
</evidence>
<proteinExistence type="predicted"/>
<protein>
    <submittedName>
        <fullName evidence="3">Uncharacterized protein</fullName>
    </submittedName>
</protein>
<dbReference type="AlphaFoldDB" id="A0A451B659"/>
<sequence length="167" mass="19260">MSSAHRRPTMTNAIRLPATNRSLLHAPFQQRQESIDSCEKQSKHIAVRNTRRPIPSIGPRLASRVLPRDVDRNLRYCRVVSQVWAWTPPATRAKFRTVSWAKIMDTLRSGVPDQATDRRRHSEARVANSPALGFGELRDDRLGSPLRRWSCHRWVGRLRRGSNCFSR</sequence>
<dbReference type="EMBL" id="CAADGD010000284">
    <property type="protein sequence ID" value="VFK73769.1"/>
    <property type="molecule type" value="Genomic_DNA"/>
</dbReference>
<evidence type="ECO:0000313" key="2">
    <source>
        <dbReference type="EMBL" id="VFK68995.1"/>
    </source>
</evidence>
<reference evidence="3" key="1">
    <citation type="submission" date="2019-02" db="EMBL/GenBank/DDBJ databases">
        <authorList>
            <person name="Gruber-Vodicka R. H."/>
            <person name="Seah K. B. B."/>
        </authorList>
    </citation>
    <scope>NUCLEOTIDE SEQUENCE</scope>
    <source>
        <strain evidence="3">BECK_BY19</strain>
        <strain evidence="2">BECK_BY8</strain>
    </source>
</reference>
<accession>A0A451B659</accession>
<gene>
    <name evidence="2" type="ORF">BECKUNK1418G_GA0071005_12982</name>
    <name evidence="3" type="ORF">BECKUNK1418H_GA0071006_12842</name>
</gene>
<feature type="compositionally biased region" description="Basic and acidic residues" evidence="1">
    <location>
        <begin position="33"/>
        <end position="42"/>
    </location>
</feature>